<comment type="catalytic activity">
    <reaction evidence="1">
        <text>Thiol-dependent hydrolysis of ester, thioester, amide, peptide and isopeptide bonds formed by the C-terminal Gly of ubiquitin (a 76-residue protein attached to proteins as an intracellular targeting signal).</text>
        <dbReference type="EC" id="3.4.19.12"/>
    </reaction>
</comment>
<dbReference type="SUPFAM" id="SSF54001">
    <property type="entry name" value="Cysteine proteinases"/>
    <property type="match status" value="1"/>
</dbReference>
<dbReference type="GO" id="GO:0006508">
    <property type="term" value="P:proteolysis"/>
    <property type="evidence" value="ECO:0007669"/>
    <property type="project" value="UniProtKB-KW"/>
</dbReference>
<evidence type="ECO:0000256" key="5">
    <source>
        <dbReference type="ARBA" id="ARBA00022786"/>
    </source>
</evidence>
<evidence type="ECO:0000313" key="9">
    <source>
        <dbReference type="EMBL" id="VDP04343.1"/>
    </source>
</evidence>
<dbReference type="Pfam" id="PF00443">
    <property type="entry name" value="UCH"/>
    <property type="match status" value="1"/>
</dbReference>
<dbReference type="Gene3D" id="3.90.70.10">
    <property type="entry name" value="Cysteine proteinases"/>
    <property type="match status" value="1"/>
</dbReference>
<reference evidence="9 10" key="1">
    <citation type="submission" date="2018-11" db="EMBL/GenBank/DDBJ databases">
        <authorList>
            <consortium name="Pathogen Informatics"/>
        </authorList>
    </citation>
    <scope>NUCLEOTIDE SEQUENCE [LARGE SCALE GENOMIC DNA]</scope>
    <source>
        <strain>Denwood</strain>
        <strain evidence="10">Zambia</strain>
    </source>
</reference>
<keyword evidence="6" id="KW-0378">Hydrolase</keyword>
<dbReference type="InterPro" id="IPR038765">
    <property type="entry name" value="Papain-like_cys_pep_sf"/>
</dbReference>
<evidence type="ECO:0000259" key="8">
    <source>
        <dbReference type="PROSITE" id="PS50235"/>
    </source>
</evidence>
<dbReference type="InterPro" id="IPR028889">
    <property type="entry name" value="USP"/>
</dbReference>
<dbReference type="GO" id="GO:0016579">
    <property type="term" value="P:protein deubiquitination"/>
    <property type="evidence" value="ECO:0007669"/>
    <property type="project" value="InterPro"/>
</dbReference>
<accession>A0A3P8E6U7</accession>
<keyword evidence="4" id="KW-0645">Protease</keyword>
<dbReference type="GO" id="GO:0004843">
    <property type="term" value="F:cysteine-type deubiquitinase activity"/>
    <property type="evidence" value="ECO:0007669"/>
    <property type="project" value="UniProtKB-EC"/>
</dbReference>
<dbReference type="InterPro" id="IPR001394">
    <property type="entry name" value="Peptidase_C19_UCH"/>
</dbReference>
<dbReference type="InterPro" id="IPR050185">
    <property type="entry name" value="Ub_carboxyl-term_hydrolase"/>
</dbReference>
<evidence type="ECO:0000256" key="1">
    <source>
        <dbReference type="ARBA" id="ARBA00000707"/>
    </source>
</evidence>
<dbReference type="PANTHER" id="PTHR21646">
    <property type="entry name" value="UBIQUITIN CARBOXYL-TERMINAL HYDROLASE"/>
    <property type="match status" value="1"/>
</dbReference>
<dbReference type="EC" id="3.4.19.12" evidence="3"/>
<keyword evidence="5" id="KW-0833">Ubl conjugation pathway</keyword>
<comment type="similarity">
    <text evidence="2">Belongs to the peptidase C19 family.</text>
</comment>
<dbReference type="Proteomes" id="UP000269396">
    <property type="component" value="Unassembled WGS sequence"/>
</dbReference>
<dbReference type="InterPro" id="IPR018200">
    <property type="entry name" value="USP_CS"/>
</dbReference>
<keyword evidence="7" id="KW-0788">Thiol protease</keyword>
<dbReference type="PANTHER" id="PTHR21646:SF24">
    <property type="entry name" value="UBIQUITIN CARBOXYL-TERMINAL HYDROLASE"/>
    <property type="match status" value="1"/>
</dbReference>
<dbReference type="PROSITE" id="PS50235">
    <property type="entry name" value="USP_3"/>
    <property type="match status" value="1"/>
</dbReference>
<name>A0A3P8E6U7_9TREM</name>
<evidence type="ECO:0000256" key="2">
    <source>
        <dbReference type="ARBA" id="ARBA00009085"/>
    </source>
</evidence>
<sequence length="152" mass="16815">MKSNDSIGSQPESQMLSLHGSSPPLVPGVCGLNNLGNTCFMNSALQCMSNVPALTSYFLSGKWKSELNIRNPLGSQGRIAIAYADLIKQLWSGTRAYAVPREFKLSSSFQLISIYSQSLSTQLLIPDSHLLVEWGESEFTWYCLACIFPLRF</sequence>
<evidence type="ECO:0000256" key="3">
    <source>
        <dbReference type="ARBA" id="ARBA00012759"/>
    </source>
</evidence>
<dbReference type="AlphaFoldDB" id="A0A3P8E6U7"/>
<organism evidence="9 10">
    <name type="scientific">Schistosoma mattheei</name>
    <dbReference type="NCBI Taxonomy" id="31246"/>
    <lineage>
        <taxon>Eukaryota</taxon>
        <taxon>Metazoa</taxon>
        <taxon>Spiralia</taxon>
        <taxon>Lophotrochozoa</taxon>
        <taxon>Platyhelminthes</taxon>
        <taxon>Trematoda</taxon>
        <taxon>Digenea</taxon>
        <taxon>Strigeidida</taxon>
        <taxon>Schistosomatoidea</taxon>
        <taxon>Schistosomatidae</taxon>
        <taxon>Schistosoma</taxon>
    </lineage>
</organism>
<evidence type="ECO:0000256" key="7">
    <source>
        <dbReference type="ARBA" id="ARBA00022807"/>
    </source>
</evidence>
<proteinExistence type="inferred from homology"/>
<gene>
    <name evidence="9" type="ORF">SMTD_LOCUS4221</name>
</gene>
<dbReference type="EMBL" id="UZAL01010873">
    <property type="protein sequence ID" value="VDP04343.1"/>
    <property type="molecule type" value="Genomic_DNA"/>
</dbReference>
<feature type="domain" description="USP" evidence="8">
    <location>
        <begin position="30"/>
        <end position="152"/>
    </location>
</feature>
<keyword evidence="10" id="KW-1185">Reference proteome</keyword>
<evidence type="ECO:0000256" key="4">
    <source>
        <dbReference type="ARBA" id="ARBA00022670"/>
    </source>
</evidence>
<protein>
    <recommendedName>
        <fullName evidence="3">ubiquitinyl hydrolase 1</fullName>
        <ecNumber evidence="3">3.4.19.12</ecNumber>
    </recommendedName>
</protein>
<dbReference type="PROSITE" id="PS00972">
    <property type="entry name" value="USP_1"/>
    <property type="match status" value="1"/>
</dbReference>
<evidence type="ECO:0000313" key="10">
    <source>
        <dbReference type="Proteomes" id="UP000269396"/>
    </source>
</evidence>
<evidence type="ECO:0000256" key="6">
    <source>
        <dbReference type="ARBA" id="ARBA00022801"/>
    </source>
</evidence>